<dbReference type="EMBL" id="JN885999">
    <property type="protein sequence ID" value="AEX63123.1"/>
    <property type="molecule type" value="Genomic_DNA"/>
</dbReference>
<reference evidence="1" key="1">
    <citation type="submission" date="2011-10" db="EMBL/GenBank/DDBJ databases">
        <title>Provirophages and transpovirons: unique mobilome of giant viruses.</title>
        <authorList>
            <person name="Desnues C."/>
            <person name="LaScola B."/>
            <person name="Yutin N."/>
            <person name="Fournous G."/>
            <person name="Koonin E."/>
            <person name="Raoult D."/>
        </authorList>
    </citation>
    <scope>NUCLEOTIDE SEQUENCE</scope>
    <source>
        <strain evidence="1">Mv13-mv</strain>
    </source>
</reference>
<sequence length="210" mass="23368">MSIVTANTGSCGCDSDNQLVPAKIVDITPGKVVEVVDPVPEIKPDERKTEVVDPVPEIKPDERKTEVVEIVQPKQITIKIVDSAKLKYHKHTKIGGGEDYLYLQNPLEVTFPEKLKVEINGVRFEVVFDWRTKLDEATGTATKCTIPAKTHFIHASVGIPFELALAQEIELPDRCPILLPAGTHLQQFSETPGLNLRVTLDYECEAFLIR</sequence>
<organism evidence="1">
    <name type="scientific">Moumouvirus sp. 'Monve'</name>
    <dbReference type="NCBI Taxonomy" id="1128131"/>
    <lineage>
        <taxon>Viruses</taxon>
        <taxon>Varidnaviria</taxon>
        <taxon>Bamfordvirae</taxon>
        <taxon>Nucleocytoviricota</taxon>
        <taxon>Megaviricetes</taxon>
        <taxon>Imitervirales</taxon>
        <taxon>Mimiviridae</taxon>
        <taxon>Megamimivirinae</taxon>
        <taxon>Moumouvirus</taxon>
    </lineage>
</organism>
<proteinExistence type="predicted"/>
<gene>
    <name evidence="1" type="ORF">mv_R921</name>
</gene>
<name>H2EF58_9VIRU</name>
<accession>H2EF58</accession>
<protein>
    <submittedName>
        <fullName evidence="1">Uncharacterized protein</fullName>
    </submittedName>
</protein>
<evidence type="ECO:0000313" key="1">
    <source>
        <dbReference type="EMBL" id="AEX63123.1"/>
    </source>
</evidence>